<dbReference type="FunFam" id="3.30.1120.90:FF:000005">
    <property type="entry name" value="Nucleosome assembly protein11"/>
    <property type="match status" value="1"/>
</dbReference>
<keyword evidence="8 19" id="KW-0863">Zinc-finger</keyword>
<dbReference type="GO" id="GO:0045087">
    <property type="term" value="P:innate immune response"/>
    <property type="evidence" value="ECO:0007669"/>
    <property type="project" value="UniProtKB-ARBA"/>
</dbReference>
<dbReference type="InterPro" id="IPR011333">
    <property type="entry name" value="SKP1/BTB/POZ_sf"/>
</dbReference>
<evidence type="ECO:0000259" key="22">
    <source>
        <dbReference type="PROSITE" id="PS50097"/>
    </source>
</evidence>
<evidence type="ECO:0000256" key="9">
    <source>
        <dbReference type="ARBA" id="ARBA00022786"/>
    </source>
</evidence>
<dbReference type="GO" id="GO:0008270">
    <property type="term" value="F:zinc ion binding"/>
    <property type="evidence" value="ECO:0007669"/>
    <property type="project" value="UniProtKB-KW"/>
</dbReference>
<dbReference type="GO" id="GO:0000724">
    <property type="term" value="P:double-strand break repair via homologous recombination"/>
    <property type="evidence" value="ECO:0007669"/>
    <property type="project" value="UniProtKB-ARBA"/>
</dbReference>
<comment type="subcellular location">
    <subcellularLocation>
        <location evidence="1">Cytoplasm</location>
    </subcellularLocation>
    <subcellularLocation>
        <location evidence="16">Nucleus</location>
        <location evidence="16">Nuclear body</location>
    </subcellularLocation>
</comment>
<dbReference type="InterPro" id="IPR057250">
    <property type="entry name" value="Znf_C2HC_NPR-type"/>
</dbReference>
<dbReference type="Pfam" id="PF12796">
    <property type="entry name" value="Ank_2"/>
    <property type="match status" value="1"/>
</dbReference>
<dbReference type="Pfam" id="PF12313">
    <property type="entry name" value="NPR1_like_C"/>
    <property type="match status" value="1"/>
</dbReference>
<organism evidence="24 25">
    <name type="scientific">Arabidopsis arenosa</name>
    <name type="common">Sand rock-cress</name>
    <name type="synonym">Cardaminopsis arenosa</name>
    <dbReference type="NCBI Taxonomy" id="38785"/>
    <lineage>
        <taxon>Eukaryota</taxon>
        <taxon>Viridiplantae</taxon>
        <taxon>Streptophyta</taxon>
        <taxon>Embryophyta</taxon>
        <taxon>Tracheophyta</taxon>
        <taxon>Spermatophyta</taxon>
        <taxon>Magnoliopsida</taxon>
        <taxon>eudicotyledons</taxon>
        <taxon>Gunneridae</taxon>
        <taxon>Pentapetalae</taxon>
        <taxon>rosids</taxon>
        <taxon>malvids</taxon>
        <taxon>Brassicales</taxon>
        <taxon>Brassicaceae</taxon>
        <taxon>Camelineae</taxon>
        <taxon>Arabidopsis</taxon>
    </lineage>
</organism>
<name>A0A8S2AZI2_ARAAE</name>
<feature type="compositionally biased region" description="Acidic residues" evidence="21">
    <location>
        <begin position="300"/>
        <end position="342"/>
    </location>
</feature>
<evidence type="ECO:0000256" key="4">
    <source>
        <dbReference type="ARBA" id="ARBA00022490"/>
    </source>
</evidence>
<dbReference type="InterPro" id="IPR000210">
    <property type="entry name" value="BTB/POZ_dom"/>
</dbReference>
<evidence type="ECO:0000256" key="17">
    <source>
        <dbReference type="ARBA" id="ARBA00044947"/>
    </source>
</evidence>
<dbReference type="Pfam" id="PF11900">
    <property type="entry name" value="DUF3420"/>
    <property type="match status" value="1"/>
</dbReference>
<keyword evidence="4" id="KW-0963">Cytoplasm</keyword>
<dbReference type="GO" id="GO:0005737">
    <property type="term" value="C:cytoplasm"/>
    <property type="evidence" value="ECO:0007669"/>
    <property type="project" value="UniProtKB-SubCell"/>
</dbReference>
<evidence type="ECO:0000256" key="11">
    <source>
        <dbReference type="ARBA" id="ARBA00022821"/>
    </source>
</evidence>
<dbReference type="FunFam" id="1.25.40.20:FF:000239">
    <property type="entry name" value="BTB/POZ domain and ankyrin repeat-containing protein NPR1"/>
    <property type="match status" value="1"/>
</dbReference>
<dbReference type="Pfam" id="PF00956">
    <property type="entry name" value="NAP"/>
    <property type="match status" value="1"/>
</dbReference>
<evidence type="ECO:0000256" key="14">
    <source>
        <dbReference type="ARBA" id="ARBA00023186"/>
    </source>
</evidence>
<keyword evidence="25" id="KW-1185">Reference proteome</keyword>
<evidence type="ECO:0000313" key="25">
    <source>
        <dbReference type="Proteomes" id="UP000682877"/>
    </source>
</evidence>
<evidence type="ECO:0000259" key="23">
    <source>
        <dbReference type="PROSITE" id="PS52046"/>
    </source>
</evidence>
<evidence type="ECO:0000256" key="12">
    <source>
        <dbReference type="ARBA" id="ARBA00022833"/>
    </source>
</evidence>
<comment type="similarity">
    <text evidence="17">Belongs to the plant 'ANKYRIN-BTB/POZ' family. 'NPR1-like' subfamily.</text>
</comment>
<dbReference type="GO" id="GO:0031347">
    <property type="term" value="P:regulation of defense response"/>
    <property type="evidence" value="ECO:0007669"/>
    <property type="project" value="UniProtKB-ARBA"/>
</dbReference>
<keyword evidence="10" id="KW-0702">S-nitrosylation</keyword>
<keyword evidence="9" id="KW-0833">Ubl conjugation pathway</keyword>
<dbReference type="InterPro" id="IPR024228">
    <property type="entry name" value="NPR_central_dom"/>
</dbReference>
<keyword evidence="15" id="KW-0539">Nucleus</keyword>
<dbReference type="PANTHER" id="PTHR46475">
    <property type="entry name" value="REGULATORY PROTEIN NPR3"/>
    <property type="match status" value="1"/>
</dbReference>
<feature type="compositionally biased region" description="Basic residues" evidence="21">
    <location>
        <begin position="345"/>
        <end position="357"/>
    </location>
</feature>
<evidence type="ECO:0000256" key="16">
    <source>
        <dbReference type="ARBA" id="ARBA00034306"/>
    </source>
</evidence>
<feature type="compositionally biased region" description="Polar residues" evidence="21">
    <location>
        <begin position="945"/>
        <end position="956"/>
    </location>
</feature>
<dbReference type="EMBL" id="LR999457">
    <property type="protein sequence ID" value="CAE6176105.1"/>
    <property type="molecule type" value="Genomic_DNA"/>
</dbReference>
<comment type="pathway">
    <text evidence="2">Protein modification; protein ubiquitination.</text>
</comment>
<keyword evidence="20" id="KW-0175">Coiled coil</keyword>
<evidence type="ECO:0000256" key="19">
    <source>
        <dbReference type="PROSITE-ProRule" id="PRU01391"/>
    </source>
</evidence>
<keyword evidence="5" id="KW-0597">Phosphoprotein</keyword>
<evidence type="ECO:0000256" key="18">
    <source>
        <dbReference type="PROSITE-ProRule" id="PRU00023"/>
    </source>
</evidence>
<keyword evidence="12" id="KW-0862">Zinc</keyword>
<dbReference type="GO" id="GO:0009862">
    <property type="term" value="P:systemic acquired resistance, salicylic acid mediated signaling pathway"/>
    <property type="evidence" value="ECO:0007669"/>
    <property type="project" value="InterPro"/>
</dbReference>
<dbReference type="SMART" id="SM00225">
    <property type="entry name" value="BTB"/>
    <property type="match status" value="1"/>
</dbReference>
<gene>
    <name evidence="24" type="ORF">AARE701A_LOCUS18432</name>
</gene>
<feature type="coiled-coil region" evidence="20">
    <location>
        <begin position="26"/>
        <end position="78"/>
    </location>
</feature>
<evidence type="ECO:0000256" key="8">
    <source>
        <dbReference type="ARBA" id="ARBA00022771"/>
    </source>
</evidence>
<dbReference type="GO" id="GO:0042742">
    <property type="term" value="P:defense response to bacterium"/>
    <property type="evidence" value="ECO:0007669"/>
    <property type="project" value="UniProtKB-ARBA"/>
</dbReference>
<dbReference type="PROSITE" id="PS50088">
    <property type="entry name" value="ANK_REPEAT"/>
    <property type="match status" value="1"/>
</dbReference>
<reference evidence="24" key="1">
    <citation type="submission" date="2021-01" db="EMBL/GenBank/DDBJ databases">
        <authorList>
            <person name="Bezrukov I."/>
        </authorList>
    </citation>
    <scope>NUCLEOTIDE SEQUENCE</scope>
</reference>
<feature type="region of interest" description="Disordered" evidence="21">
    <location>
        <begin position="300"/>
        <end position="365"/>
    </location>
</feature>
<dbReference type="PANTHER" id="PTHR46475:SF1">
    <property type="entry name" value="REGULATORY PROTEIN NPR2"/>
    <property type="match status" value="1"/>
</dbReference>
<evidence type="ECO:0000256" key="1">
    <source>
        <dbReference type="ARBA" id="ARBA00004496"/>
    </source>
</evidence>
<feature type="domain" description="BTB" evidence="22">
    <location>
        <begin position="450"/>
        <end position="525"/>
    </location>
</feature>
<evidence type="ECO:0000256" key="6">
    <source>
        <dbReference type="ARBA" id="ARBA00022723"/>
    </source>
</evidence>
<dbReference type="GO" id="GO:2000031">
    <property type="term" value="P:regulation of salicylic acid mediated signaling pathway"/>
    <property type="evidence" value="ECO:0007669"/>
    <property type="project" value="InterPro"/>
</dbReference>
<evidence type="ECO:0000256" key="5">
    <source>
        <dbReference type="ARBA" id="ARBA00022553"/>
    </source>
</evidence>
<evidence type="ECO:0000313" key="24">
    <source>
        <dbReference type="EMBL" id="CAE6176105.1"/>
    </source>
</evidence>
<comment type="similarity">
    <text evidence="3">Belongs to the nucleosome assembly protein (NAP) family.</text>
</comment>
<dbReference type="Proteomes" id="UP000682877">
    <property type="component" value="Chromosome 7"/>
</dbReference>
<protein>
    <submittedName>
        <fullName evidence="24">Uncharacterized protein</fullName>
    </submittedName>
</protein>
<keyword evidence="13 18" id="KW-0040">ANK repeat</keyword>
<feature type="domain" description="C2HC NPR-type" evidence="23">
    <location>
        <begin position="528"/>
        <end position="542"/>
    </location>
</feature>
<dbReference type="Gene3D" id="3.30.710.10">
    <property type="entry name" value="Potassium Channel Kv1.1, Chain A"/>
    <property type="match status" value="1"/>
</dbReference>
<evidence type="ECO:0000256" key="10">
    <source>
        <dbReference type="ARBA" id="ARBA00022799"/>
    </source>
</evidence>
<evidence type="ECO:0000256" key="2">
    <source>
        <dbReference type="ARBA" id="ARBA00004906"/>
    </source>
</evidence>
<evidence type="ECO:0000256" key="20">
    <source>
        <dbReference type="SAM" id="Coils"/>
    </source>
</evidence>
<dbReference type="InterPro" id="IPR037231">
    <property type="entry name" value="NAP-like_sf"/>
</dbReference>
<feature type="modified residue" description="S-nitrosocysteine" evidence="19">
    <location>
        <position position="537"/>
    </location>
</feature>
<dbReference type="AlphaFoldDB" id="A0A8S2AZI2"/>
<sequence>MSNDKDNFNVSDLTAALKDGDRADLVNALKNKLQNLAGQRSDVLENLTPAVRKRVDALRDIQSQHDELEAKFREERAILEAKYQKLYQPLYTKRYEIVNGTTDVEPAPEDIKVDQGEEKTAEEKGVPSFWLTALKNNDVISEEVTERDEGALKYLKDIKWCRIEEPKGFKLEFFFDTNPYFKNTVLTKSYHMIDEDEPLLEKATGTEIDWYPGKCLTQKILKKKPKKGSKNAKPIIKTEDCESFFNFFSPPEVPDEDEDIDEERAEDLQNLMEQDYDIGSTIRDKIIPRAVSWFTGEAMEAEDFEIGDDEEDDIDEDDEEDEEDEDDEEDDDDDEDEEDEEESKTKKKPSIRNKKGGRSQIVGDKEQASESLTLFPADLEFFVMMATTTTTTVRFSDSYEFSNTSGNSFFAAESSIDYPAEFLTPPEVSALQLLSNCLESVFDSPENFYSDAKLVLSGGREVSFHRCILSARIPVFKIALATVKEQKSTTVKLELKKIAADYEVGFDSVAAVLAYVYSGRVRPPPKGASDCVDDDCCHVACRPKVDFMIEVLYLAFVFQIQELVTLYERQFLEIVDKVVVEDILVIFKLDTLCGKTYKKLLDRCIEIIVKSDIELVSLEKSLPQHFVKQITGIRKALGLEPPELQKHVKNLYKALDSDDVELIKMLLIEGHTNLDMAYALHFAIAHCDVKTAYDLLELELADVNHRNPRGYTVLHVAAMRKEPKLIVSLLMKGANVLDTTLDGRTALVIAKRLTKTDDYKTSMEDGTHSLKGGLCIEVLKHEQKLEYVLPREASLSLPVTPEELRMMLLYYENRVALARLLFPVESEIVQDIAKLDETCEFTASSLEPDHHIGEKRTSLDLNMAPFQIHEKHLSRLRALCKTVELGKRYFRRCSLDHFMDTEDLNHLASIEEDTPEKRLQKKQRYLELQETLMKTFSEDKEELGKSSTAKPTSAMRSNRKLSHRRLRVDKRDFLKRPCGSGD</sequence>
<dbReference type="Pfam" id="PF00651">
    <property type="entry name" value="BTB"/>
    <property type="match status" value="1"/>
</dbReference>
<evidence type="ECO:0000256" key="3">
    <source>
        <dbReference type="ARBA" id="ARBA00009947"/>
    </source>
</evidence>
<dbReference type="SUPFAM" id="SSF54695">
    <property type="entry name" value="POZ domain"/>
    <property type="match status" value="1"/>
</dbReference>
<dbReference type="GO" id="GO:0050832">
    <property type="term" value="P:defense response to fungus"/>
    <property type="evidence" value="ECO:0007669"/>
    <property type="project" value="TreeGrafter"/>
</dbReference>
<dbReference type="Gene3D" id="1.20.5.1500">
    <property type="match status" value="1"/>
</dbReference>
<evidence type="ECO:0000256" key="13">
    <source>
        <dbReference type="ARBA" id="ARBA00023043"/>
    </source>
</evidence>
<feature type="region of interest" description="Disordered" evidence="21">
    <location>
        <begin position="937"/>
        <end position="982"/>
    </location>
</feature>
<feature type="repeat" description="ANK" evidence="18">
    <location>
        <begin position="709"/>
        <end position="736"/>
    </location>
</feature>
<dbReference type="CDD" id="cd18310">
    <property type="entry name" value="BTB_POZ_NPR_plant"/>
    <property type="match status" value="1"/>
</dbReference>
<keyword evidence="6" id="KW-0479">Metal-binding</keyword>
<dbReference type="SUPFAM" id="SSF48403">
    <property type="entry name" value="Ankyrin repeat"/>
    <property type="match status" value="1"/>
</dbReference>
<keyword evidence="14" id="KW-0143">Chaperone</keyword>
<dbReference type="PROSITE" id="PS52046">
    <property type="entry name" value="ZF_C2HC_NPR"/>
    <property type="match status" value="1"/>
</dbReference>
<keyword evidence="11" id="KW-0611">Plant defense</keyword>
<dbReference type="PROSITE" id="PS50097">
    <property type="entry name" value="BTB"/>
    <property type="match status" value="1"/>
</dbReference>
<dbReference type="GO" id="GO:0006334">
    <property type="term" value="P:nucleosome assembly"/>
    <property type="evidence" value="ECO:0007669"/>
    <property type="project" value="InterPro"/>
</dbReference>
<dbReference type="InterPro" id="IPR002164">
    <property type="entry name" value="NAP_family"/>
</dbReference>
<feature type="compositionally biased region" description="Basic residues" evidence="21">
    <location>
        <begin position="957"/>
        <end position="968"/>
    </location>
</feature>
<dbReference type="InterPro" id="IPR044292">
    <property type="entry name" value="NPR"/>
</dbReference>
<dbReference type="PROSITE" id="PS50297">
    <property type="entry name" value="ANK_REP_REGION"/>
    <property type="match status" value="1"/>
</dbReference>
<dbReference type="GO" id="GO:2000022">
    <property type="term" value="P:regulation of jasmonic acid mediated signaling pathway"/>
    <property type="evidence" value="ECO:0007669"/>
    <property type="project" value="InterPro"/>
</dbReference>
<dbReference type="InterPro" id="IPR002110">
    <property type="entry name" value="Ankyrin_rpt"/>
</dbReference>
<dbReference type="InterPro" id="IPR021094">
    <property type="entry name" value="NPR1/NIM1-like_C"/>
</dbReference>
<dbReference type="GO" id="GO:0016604">
    <property type="term" value="C:nuclear body"/>
    <property type="evidence" value="ECO:0007669"/>
    <property type="project" value="UniProtKB-SubCell"/>
</dbReference>
<dbReference type="Gene3D" id="3.30.1120.90">
    <property type="entry name" value="Nucleosome assembly protein"/>
    <property type="match status" value="1"/>
</dbReference>
<dbReference type="FunFam" id="3.30.710.10:FF:000192">
    <property type="entry name" value="Non-expressor of PR1"/>
    <property type="match status" value="1"/>
</dbReference>
<accession>A0A8S2AZI2</accession>
<dbReference type="SUPFAM" id="SSF143113">
    <property type="entry name" value="NAP-like"/>
    <property type="match status" value="1"/>
</dbReference>
<dbReference type="Gene3D" id="1.25.40.20">
    <property type="entry name" value="Ankyrin repeat-containing domain"/>
    <property type="match status" value="1"/>
</dbReference>
<proteinExistence type="inferred from homology"/>
<dbReference type="FunFam" id="1.20.5.1500:FF:000001">
    <property type="entry name" value="Nucleosome assembly protein 1-like 1"/>
    <property type="match status" value="1"/>
</dbReference>
<evidence type="ECO:0000256" key="7">
    <source>
        <dbReference type="ARBA" id="ARBA00022737"/>
    </source>
</evidence>
<dbReference type="GO" id="GO:0042393">
    <property type="term" value="F:histone binding"/>
    <property type="evidence" value="ECO:0007669"/>
    <property type="project" value="UniProtKB-ARBA"/>
</dbReference>
<dbReference type="InterPro" id="IPR036770">
    <property type="entry name" value="Ankyrin_rpt-contain_sf"/>
</dbReference>
<evidence type="ECO:0000256" key="15">
    <source>
        <dbReference type="ARBA" id="ARBA00023242"/>
    </source>
</evidence>
<evidence type="ECO:0000256" key="21">
    <source>
        <dbReference type="SAM" id="MobiDB-lite"/>
    </source>
</evidence>
<keyword evidence="7" id="KW-0677">Repeat</keyword>